<name>A0A448XF15_9PLAT</name>
<organism evidence="2 3">
    <name type="scientific">Protopolystoma xenopodis</name>
    <dbReference type="NCBI Taxonomy" id="117903"/>
    <lineage>
        <taxon>Eukaryota</taxon>
        <taxon>Metazoa</taxon>
        <taxon>Spiralia</taxon>
        <taxon>Lophotrochozoa</taxon>
        <taxon>Platyhelminthes</taxon>
        <taxon>Monogenea</taxon>
        <taxon>Polyopisthocotylea</taxon>
        <taxon>Polystomatidea</taxon>
        <taxon>Polystomatidae</taxon>
        <taxon>Protopolystoma</taxon>
    </lineage>
</organism>
<comment type="caution">
    <text evidence="2">The sequence shown here is derived from an EMBL/GenBank/DDBJ whole genome shotgun (WGS) entry which is preliminary data.</text>
</comment>
<sequence length="93" mass="10133">MNPGPTLRLASPAAPLRQSYCFIQRSPEDAPQSPWHYHLHACDCESLVRLTAVTGLRPDSSDLCACPRLSDPEGSSSLRQGRHADHLALLTGQ</sequence>
<evidence type="ECO:0000313" key="2">
    <source>
        <dbReference type="EMBL" id="VEL35005.1"/>
    </source>
</evidence>
<dbReference type="Proteomes" id="UP000784294">
    <property type="component" value="Unassembled WGS sequence"/>
</dbReference>
<evidence type="ECO:0000256" key="1">
    <source>
        <dbReference type="SAM" id="MobiDB-lite"/>
    </source>
</evidence>
<dbReference type="AlphaFoldDB" id="A0A448XF15"/>
<evidence type="ECO:0000313" key="3">
    <source>
        <dbReference type="Proteomes" id="UP000784294"/>
    </source>
</evidence>
<reference evidence="2" key="1">
    <citation type="submission" date="2018-11" db="EMBL/GenBank/DDBJ databases">
        <authorList>
            <consortium name="Pathogen Informatics"/>
        </authorList>
    </citation>
    <scope>NUCLEOTIDE SEQUENCE</scope>
</reference>
<dbReference type="EMBL" id="CAAALY010248858">
    <property type="protein sequence ID" value="VEL35005.1"/>
    <property type="molecule type" value="Genomic_DNA"/>
</dbReference>
<gene>
    <name evidence="2" type="ORF">PXEA_LOCUS28445</name>
</gene>
<accession>A0A448XF15</accession>
<keyword evidence="3" id="KW-1185">Reference proteome</keyword>
<proteinExistence type="predicted"/>
<protein>
    <submittedName>
        <fullName evidence="2">Uncharacterized protein</fullName>
    </submittedName>
</protein>
<feature type="region of interest" description="Disordered" evidence="1">
    <location>
        <begin position="70"/>
        <end position="93"/>
    </location>
</feature>